<dbReference type="EMBL" id="CP000246">
    <property type="protein sequence ID" value="ABG84292.1"/>
    <property type="molecule type" value="Genomic_DNA"/>
</dbReference>
<dbReference type="GO" id="GO:0005737">
    <property type="term" value="C:cytoplasm"/>
    <property type="evidence" value="ECO:0007669"/>
    <property type="project" value="TreeGrafter"/>
</dbReference>
<dbReference type="InterPro" id="IPR036615">
    <property type="entry name" value="Mur_ligase_C_dom_sf"/>
</dbReference>
<dbReference type="GO" id="GO:0004326">
    <property type="term" value="F:tetrahydrofolylpolyglutamate synthase activity"/>
    <property type="evidence" value="ECO:0007669"/>
    <property type="project" value="UniProtKB-EC"/>
</dbReference>
<dbReference type="PANTHER" id="PTHR11136">
    <property type="entry name" value="FOLYLPOLYGLUTAMATE SYNTHASE-RELATED"/>
    <property type="match status" value="1"/>
</dbReference>
<dbReference type="Gene3D" id="3.40.1190.10">
    <property type="entry name" value="Mur-like, catalytic domain"/>
    <property type="match status" value="1"/>
</dbReference>
<evidence type="ECO:0000259" key="20">
    <source>
        <dbReference type="Pfam" id="PF08245"/>
    </source>
</evidence>
<dbReference type="InterPro" id="IPR018109">
    <property type="entry name" value="Folylpolyglutamate_synth_CS"/>
</dbReference>
<dbReference type="PROSITE" id="PS01012">
    <property type="entry name" value="FOLYLPOLYGLU_SYNT_2"/>
    <property type="match status" value="1"/>
</dbReference>
<dbReference type="EC" id="6.3.2.17" evidence="7"/>
<dbReference type="InterPro" id="IPR004101">
    <property type="entry name" value="Mur_ligase_C"/>
</dbReference>
<evidence type="ECO:0000256" key="17">
    <source>
        <dbReference type="ARBA" id="ARBA00049161"/>
    </source>
</evidence>
<organism evidence="21 22">
    <name type="scientific">Clostridium perfringens (strain ATCC 13124 / DSM 756 / JCM 1290 / NCIMB 6125 / NCTC 8237 / Type A)</name>
    <dbReference type="NCBI Taxonomy" id="195103"/>
    <lineage>
        <taxon>Bacteria</taxon>
        <taxon>Bacillati</taxon>
        <taxon>Bacillota</taxon>
        <taxon>Clostridia</taxon>
        <taxon>Eubacteriales</taxon>
        <taxon>Clostridiaceae</taxon>
        <taxon>Clostridium</taxon>
    </lineage>
</organism>
<evidence type="ECO:0000256" key="13">
    <source>
        <dbReference type="ARBA" id="ARBA00022842"/>
    </source>
</evidence>
<dbReference type="Pfam" id="PF08245">
    <property type="entry name" value="Mur_ligase_M"/>
    <property type="match status" value="1"/>
</dbReference>
<evidence type="ECO:0000256" key="15">
    <source>
        <dbReference type="ARBA" id="ARBA00030592"/>
    </source>
</evidence>
<keyword evidence="13" id="KW-0460">Magnesium</keyword>
<dbReference type="Pfam" id="PF02875">
    <property type="entry name" value="Mur_ligase_C"/>
    <property type="match status" value="1"/>
</dbReference>
<dbReference type="AlphaFoldDB" id="A0A0H2YTB1"/>
<comment type="similarity">
    <text evidence="4 18">Belongs to the folylpolyglutamate synthase family.</text>
</comment>
<keyword evidence="22" id="KW-1185">Reference proteome</keyword>
<accession>A0A0H2YTB1</accession>
<evidence type="ECO:0000256" key="5">
    <source>
        <dbReference type="ARBA" id="ARBA00011245"/>
    </source>
</evidence>
<reference evidence="21 22" key="1">
    <citation type="journal article" date="2006" name="Genome Res.">
        <title>Skewed genomic variability in strains of the toxigenic bacterial pathogen, Clostridium perfringens.</title>
        <authorList>
            <person name="Myers G.S."/>
            <person name="Rasko D.A."/>
            <person name="Cheung J.K."/>
            <person name="Ravel J."/>
            <person name="Seshadri R."/>
            <person name="Deboy R.T."/>
            <person name="Ren Q."/>
            <person name="Varga J."/>
            <person name="Awad M.M."/>
            <person name="Brinkac L.M."/>
            <person name="Daugherty S.C."/>
            <person name="Haft D.H."/>
            <person name="Dodson R.J."/>
            <person name="Madupu R."/>
            <person name="Nelson W.C."/>
            <person name="Rosovitz M.J."/>
            <person name="Sullivan S.A."/>
            <person name="Khouri H."/>
            <person name="Dimitrov G.I."/>
            <person name="Watkins K.L."/>
            <person name="Mulligan S."/>
            <person name="Benton J."/>
            <person name="Radune D."/>
            <person name="Fisher D.J."/>
            <person name="Atkins H.S."/>
            <person name="Hiscox T."/>
            <person name="Jost B.H."/>
            <person name="Billington S.J."/>
            <person name="Songer J.G."/>
            <person name="McClane B.A."/>
            <person name="Titball R.W."/>
            <person name="Rood J.I."/>
            <person name="Melville S.B."/>
            <person name="Paulsen I.T."/>
        </authorList>
    </citation>
    <scope>NUCLEOTIDE SEQUENCE [LARGE SCALE GENOMIC DNA]</scope>
    <source>
        <strain evidence="22">ATCC 13124 / DSM 756 / JCM 1290 / NCIMB 6125 / NCTC 8237 / S 107 / Type A</strain>
    </source>
</reference>
<dbReference type="GO" id="GO:0008841">
    <property type="term" value="F:dihydrofolate synthase activity"/>
    <property type="evidence" value="ECO:0007669"/>
    <property type="project" value="UniProtKB-EC"/>
</dbReference>
<dbReference type="STRING" id="195103.CPF_2174"/>
<evidence type="ECO:0000256" key="8">
    <source>
        <dbReference type="ARBA" id="ARBA00019357"/>
    </source>
</evidence>
<keyword evidence="14" id="KW-0289">Folate biosynthesis</keyword>
<protein>
    <recommendedName>
        <fullName evidence="8">Dihydrofolate synthase/folylpolyglutamate synthase</fullName>
        <ecNumber evidence="6">6.3.2.12</ecNumber>
        <ecNumber evidence="7">6.3.2.17</ecNumber>
    </recommendedName>
    <alternativeName>
        <fullName evidence="15">Tetrahydrofolylpolyglutamate synthase</fullName>
    </alternativeName>
</protein>
<dbReference type="SUPFAM" id="SSF53623">
    <property type="entry name" value="MurD-like peptide ligases, catalytic domain"/>
    <property type="match status" value="1"/>
</dbReference>
<comment type="subunit">
    <text evidence="5">Monomer.</text>
</comment>
<evidence type="ECO:0000259" key="19">
    <source>
        <dbReference type="Pfam" id="PF02875"/>
    </source>
</evidence>
<gene>
    <name evidence="21" type="primary">folC</name>
    <name evidence="21" type="ordered locus">CPF_2174</name>
</gene>
<evidence type="ECO:0000256" key="16">
    <source>
        <dbReference type="ARBA" id="ARBA00047493"/>
    </source>
</evidence>
<comment type="catalytic activity">
    <reaction evidence="16">
        <text>(6S)-5,6,7,8-tetrahydrofolyl-(gamma-L-Glu)(n) + L-glutamate + ATP = (6S)-5,6,7,8-tetrahydrofolyl-(gamma-L-Glu)(n+1) + ADP + phosphate + H(+)</text>
        <dbReference type="Rhea" id="RHEA:10580"/>
        <dbReference type="Rhea" id="RHEA-COMP:14738"/>
        <dbReference type="Rhea" id="RHEA-COMP:14740"/>
        <dbReference type="ChEBI" id="CHEBI:15378"/>
        <dbReference type="ChEBI" id="CHEBI:29985"/>
        <dbReference type="ChEBI" id="CHEBI:30616"/>
        <dbReference type="ChEBI" id="CHEBI:43474"/>
        <dbReference type="ChEBI" id="CHEBI:141005"/>
        <dbReference type="ChEBI" id="CHEBI:456216"/>
        <dbReference type="EC" id="6.3.2.17"/>
    </reaction>
</comment>
<evidence type="ECO:0000256" key="1">
    <source>
        <dbReference type="ARBA" id="ARBA00001946"/>
    </source>
</evidence>
<dbReference type="HOGENOM" id="CLU_015869_1_2_9"/>
<evidence type="ECO:0000256" key="12">
    <source>
        <dbReference type="ARBA" id="ARBA00022840"/>
    </source>
</evidence>
<comment type="catalytic activity">
    <reaction evidence="17">
        <text>7,8-dihydropteroate + L-glutamate + ATP = 7,8-dihydrofolate + ADP + phosphate + H(+)</text>
        <dbReference type="Rhea" id="RHEA:23584"/>
        <dbReference type="ChEBI" id="CHEBI:15378"/>
        <dbReference type="ChEBI" id="CHEBI:17839"/>
        <dbReference type="ChEBI" id="CHEBI:29985"/>
        <dbReference type="ChEBI" id="CHEBI:30616"/>
        <dbReference type="ChEBI" id="CHEBI:43474"/>
        <dbReference type="ChEBI" id="CHEBI:57451"/>
        <dbReference type="ChEBI" id="CHEBI:456216"/>
        <dbReference type="EC" id="6.3.2.12"/>
    </reaction>
</comment>
<evidence type="ECO:0000256" key="3">
    <source>
        <dbReference type="ARBA" id="ARBA00005150"/>
    </source>
</evidence>
<dbReference type="GO" id="GO:0005524">
    <property type="term" value="F:ATP binding"/>
    <property type="evidence" value="ECO:0007669"/>
    <property type="project" value="UniProtKB-KW"/>
</dbReference>
<dbReference type="PaxDb" id="195103-CPF_2174"/>
<keyword evidence="9 18" id="KW-0436">Ligase</keyword>
<proteinExistence type="inferred from homology"/>
<name>A0A0H2YTB1_CLOP1</name>
<dbReference type="InterPro" id="IPR001645">
    <property type="entry name" value="Folylpolyglutamate_synth"/>
</dbReference>
<evidence type="ECO:0000256" key="11">
    <source>
        <dbReference type="ARBA" id="ARBA00022741"/>
    </source>
</evidence>
<sequence>MMNYDEAMEYIVTASRFGMNLGLDRIEKVLEFLGNPHKDTKFIHIGGTNGKGSTTAMISSVLKEAGFKVGMYTSPYLEEFEERIQINGENIDKDDLAVLMGDVKKAIDKVMELGYESPTQFEIITALMFYYFSKKKVDYAVLEVGLGGRLDATNVVLPEVVVLTSISLDHMNILGNTIEEIAKEKCGIIKSGVPVISYPQEEKALEVIKERCNELGCNLEVVNTEDIRNIIIDKEKHIQKIEVSLEDEILKIDLGLLGDHQVKNFLVALKTLIKLRNNGVNISNEAIKEGFKKVRWIGRMEVLNENPLVVIDGAHNIDGIRNLRNSIDKYFNFKNITLILGVLGDKQVDEMVEEITRGVDKVVIVEPHSDRAEDIEDLYIKVKKYVKEVFKFKDYKEAYNKAYSLTNEDDLLLICGSLYMVGDMRKAIRNNENTSLRSIKY</sequence>
<dbReference type="FunFam" id="3.40.1190.10:FF:000004">
    <property type="entry name" value="Dihydrofolate synthase/folylpolyglutamate synthase"/>
    <property type="match status" value="1"/>
</dbReference>
<dbReference type="SUPFAM" id="SSF53244">
    <property type="entry name" value="MurD-like peptide ligases, peptide-binding domain"/>
    <property type="match status" value="1"/>
</dbReference>
<keyword evidence="12 18" id="KW-0067">ATP-binding</keyword>
<dbReference type="eggNOG" id="COG0285">
    <property type="taxonomic scope" value="Bacteria"/>
</dbReference>
<evidence type="ECO:0000313" key="21">
    <source>
        <dbReference type="EMBL" id="ABG84292.1"/>
    </source>
</evidence>
<keyword evidence="11 18" id="KW-0547">Nucleotide-binding</keyword>
<dbReference type="NCBIfam" id="TIGR01499">
    <property type="entry name" value="folC"/>
    <property type="match status" value="1"/>
</dbReference>
<dbReference type="PANTHER" id="PTHR11136:SF0">
    <property type="entry name" value="DIHYDROFOLATE SYNTHETASE-RELATED"/>
    <property type="match status" value="1"/>
</dbReference>
<evidence type="ECO:0000256" key="10">
    <source>
        <dbReference type="ARBA" id="ARBA00022723"/>
    </source>
</evidence>
<dbReference type="GO" id="GO:0046872">
    <property type="term" value="F:metal ion binding"/>
    <property type="evidence" value="ECO:0007669"/>
    <property type="project" value="UniProtKB-KW"/>
</dbReference>
<dbReference type="InterPro" id="IPR013221">
    <property type="entry name" value="Mur_ligase_cen"/>
</dbReference>
<dbReference type="Proteomes" id="UP000001823">
    <property type="component" value="Chromosome"/>
</dbReference>
<evidence type="ECO:0000256" key="4">
    <source>
        <dbReference type="ARBA" id="ARBA00008276"/>
    </source>
</evidence>
<dbReference type="PROSITE" id="PS01011">
    <property type="entry name" value="FOLYLPOLYGLU_SYNT_1"/>
    <property type="match status" value="1"/>
</dbReference>
<feature type="domain" description="Mur ligase central" evidence="20">
    <location>
        <begin position="45"/>
        <end position="269"/>
    </location>
</feature>
<dbReference type="InterPro" id="IPR036565">
    <property type="entry name" value="Mur-like_cat_sf"/>
</dbReference>
<evidence type="ECO:0000256" key="7">
    <source>
        <dbReference type="ARBA" id="ARBA00013025"/>
    </source>
</evidence>
<evidence type="ECO:0000256" key="6">
    <source>
        <dbReference type="ARBA" id="ARBA00013023"/>
    </source>
</evidence>
<comment type="pathway">
    <text evidence="2">Cofactor biosynthesis; tetrahydrofolate biosynthesis; 7,8-dihydrofolate from 2-amino-4-hydroxy-6-hydroxymethyl-7,8-dihydropteridine diphosphate and 4-aminobenzoate: step 2/2.</text>
</comment>
<dbReference type="Gene3D" id="3.90.190.20">
    <property type="entry name" value="Mur ligase, C-terminal domain"/>
    <property type="match status" value="1"/>
</dbReference>
<comment type="pathway">
    <text evidence="3">Cofactor biosynthesis; tetrahydrofolylpolyglutamate biosynthesis.</text>
</comment>
<keyword evidence="10" id="KW-0479">Metal-binding</keyword>
<evidence type="ECO:0000313" key="22">
    <source>
        <dbReference type="Proteomes" id="UP000001823"/>
    </source>
</evidence>
<feature type="domain" description="Mur ligase C-terminal" evidence="19">
    <location>
        <begin position="298"/>
        <end position="417"/>
    </location>
</feature>
<dbReference type="GO" id="GO:0046656">
    <property type="term" value="P:folic acid biosynthetic process"/>
    <property type="evidence" value="ECO:0007669"/>
    <property type="project" value="UniProtKB-KW"/>
</dbReference>
<evidence type="ECO:0000256" key="14">
    <source>
        <dbReference type="ARBA" id="ARBA00022909"/>
    </source>
</evidence>
<evidence type="ECO:0000256" key="18">
    <source>
        <dbReference type="PIRNR" id="PIRNR001563"/>
    </source>
</evidence>
<dbReference type="EC" id="6.3.2.12" evidence="6"/>
<evidence type="ECO:0000256" key="2">
    <source>
        <dbReference type="ARBA" id="ARBA00004799"/>
    </source>
</evidence>
<dbReference type="PIRSF" id="PIRSF001563">
    <property type="entry name" value="Folylpolyglu_synth"/>
    <property type="match status" value="1"/>
</dbReference>
<evidence type="ECO:0000256" key="9">
    <source>
        <dbReference type="ARBA" id="ARBA00022598"/>
    </source>
</evidence>
<dbReference type="KEGG" id="cpf:CPF_2174"/>
<comment type="cofactor">
    <cofactor evidence="1">
        <name>Mg(2+)</name>
        <dbReference type="ChEBI" id="CHEBI:18420"/>
    </cofactor>
</comment>